<gene>
    <name evidence="13" type="ORF">FF38_06865</name>
</gene>
<feature type="transmembrane region" description="Helical" evidence="11">
    <location>
        <begin position="151"/>
        <end position="169"/>
    </location>
</feature>
<evidence type="ECO:0000313" key="13">
    <source>
        <dbReference type="EMBL" id="KNC33584.1"/>
    </source>
</evidence>
<dbReference type="GO" id="GO:0004346">
    <property type="term" value="F:glucose-6-phosphatase activity"/>
    <property type="evidence" value="ECO:0007669"/>
    <property type="project" value="UniProtKB-EC"/>
</dbReference>
<evidence type="ECO:0000256" key="4">
    <source>
        <dbReference type="ARBA" id="ARBA00012634"/>
    </source>
</evidence>
<dbReference type="OMA" id="ELHINEW"/>
<feature type="transmembrane region" description="Helical" evidence="11">
    <location>
        <begin position="57"/>
        <end position="77"/>
    </location>
</feature>
<comment type="caution">
    <text evidence="13">The sequence shown here is derived from an EMBL/GenBank/DDBJ whole genome shotgun (WGS) entry which is preliminary data.</text>
</comment>
<dbReference type="GO" id="GO:0005789">
    <property type="term" value="C:endoplasmic reticulum membrane"/>
    <property type="evidence" value="ECO:0007669"/>
    <property type="project" value="UniProtKB-SubCell"/>
</dbReference>
<evidence type="ECO:0000256" key="10">
    <source>
        <dbReference type="ARBA" id="ARBA00023136"/>
    </source>
</evidence>
<dbReference type="InterPro" id="IPR036938">
    <property type="entry name" value="PAP2/HPO_sf"/>
</dbReference>
<evidence type="ECO:0000256" key="3">
    <source>
        <dbReference type="ARBA" id="ARBA00009266"/>
    </source>
</evidence>
<feature type="transmembrane region" description="Helical" evidence="11">
    <location>
        <begin position="175"/>
        <end position="194"/>
    </location>
</feature>
<comment type="subcellular location">
    <subcellularLocation>
        <location evidence="1">Endoplasmic reticulum membrane</location>
        <topology evidence="1">Multi-pass membrane protein</topology>
    </subcellularLocation>
</comment>
<comment type="similarity">
    <text evidence="3">Belongs to the glucose-6-phosphatase family.</text>
</comment>
<reference evidence="13 14" key="1">
    <citation type="journal article" date="2015" name="Nat. Commun.">
        <title>Lucilia cuprina genome unlocks parasitic fly biology to underpin future interventions.</title>
        <authorList>
            <person name="Anstead C.A."/>
            <person name="Korhonen P.K."/>
            <person name="Young N.D."/>
            <person name="Hall R.S."/>
            <person name="Jex A.R."/>
            <person name="Murali S.C."/>
            <person name="Hughes D.S."/>
            <person name="Lee S.F."/>
            <person name="Perry T."/>
            <person name="Stroehlein A.J."/>
            <person name="Ansell B.R."/>
            <person name="Breugelmans B."/>
            <person name="Hofmann A."/>
            <person name="Qu J."/>
            <person name="Dugan S."/>
            <person name="Lee S.L."/>
            <person name="Chao H."/>
            <person name="Dinh H."/>
            <person name="Han Y."/>
            <person name="Doddapaneni H.V."/>
            <person name="Worley K.C."/>
            <person name="Muzny D.M."/>
            <person name="Ioannidis P."/>
            <person name="Waterhouse R.M."/>
            <person name="Zdobnov E.M."/>
            <person name="James P.J."/>
            <person name="Bagnall N.H."/>
            <person name="Kotze A.C."/>
            <person name="Gibbs R.A."/>
            <person name="Richards S."/>
            <person name="Batterham P."/>
            <person name="Gasser R.B."/>
        </authorList>
    </citation>
    <scope>NUCLEOTIDE SEQUENCE [LARGE SCALE GENOMIC DNA]</scope>
    <source>
        <strain evidence="13 14">LS</strain>
        <tissue evidence="13">Full body</tissue>
    </source>
</reference>
<dbReference type="InterPro" id="IPR000326">
    <property type="entry name" value="PAP2/HPO"/>
</dbReference>
<evidence type="ECO:0000259" key="12">
    <source>
        <dbReference type="Pfam" id="PF01569"/>
    </source>
</evidence>
<evidence type="ECO:0000256" key="6">
    <source>
        <dbReference type="ARBA" id="ARBA00022692"/>
    </source>
</evidence>
<sequence length="339" mass="39607">MDFSLTSLYKLEIDVNKYIQEQFSNGETILRNINHYLDPVFILNIWIPLVGAFNHKLLIQLVASIGVINTLATVIKWCLPEYRPIWFISENLKSFKYDFNDITIDPFSCDTSAGFPSSHAVAFTTFVFILVWRFVTSFLSSYDFVVYDKYLLIYAFASSISTIMWFSRLYFLYEFLHQCIVGSLFAVLLIHVLRRYSSSLLSFGKVKAVMLVVVFGSIPISAYFGMLHWDVDPFWCVRTAFKWCPDPMQLKHESTPVFTLCRDFGYLLGIALSSPLAKSYYNSNHNYRKRLPALICMEIFNYIIQLYTPKEYGRFAFVAYEFLRNCFHSFMLLTMLPKF</sequence>
<feature type="domain" description="Phosphatidic acid phosphatase type 2/haloperoxidase" evidence="12">
    <location>
        <begin position="58"/>
        <end position="196"/>
    </location>
</feature>
<keyword evidence="14" id="KW-1185">Reference proteome</keyword>
<keyword evidence="6 11" id="KW-0812">Transmembrane</keyword>
<accession>A0A0L0CQ64</accession>
<evidence type="ECO:0000256" key="1">
    <source>
        <dbReference type="ARBA" id="ARBA00004477"/>
    </source>
</evidence>
<feature type="transmembrane region" description="Helical" evidence="11">
    <location>
        <begin position="206"/>
        <end position="225"/>
    </location>
</feature>
<evidence type="ECO:0000256" key="2">
    <source>
        <dbReference type="ARBA" id="ARBA00004742"/>
    </source>
</evidence>
<dbReference type="STRING" id="7375.A0A0L0CQ64"/>
<name>A0A0L0CQ64_LUCCU</name>
<protein>
    <recommendedName>
        <fullName evidence="4">glucose-6-phosphatase</fullName>
        <ecNumber evidence="4">3.1.3.9</ecNumber>
    </recommendedName>
</protein>
<dbReference type="GO" id="GO:0051156">
    <property type="term" value="P:glucose 6-phosphate metabolic process"/>
    <property type="evidence" value="ECO:0007669"/>
    <property type="project" value="TreeGrafter"/>
</dbReference>
<evidence type="ECO:0000256" key="9">
    <source>
        <dbReference type="ARBA" id="ARBA00022989"/>
    </source>
</evidence>
<keyword evidence="10 11" id="KW-0472">Membrane</keyword>
<dbReference type="PANTHER" id="PTHR12591:SF0">
    <property type="entry name" value="FI19814P1"/>
    <property type="match status" value="1"/>
</dbReference>
<dbReference type="SUPFAM" id="SSF48317">
    <property type="entry name" value="Acid phosphatase/Vanadium-dependent haloperoxidase"/>
    <property type="match status" value="1"/>
</dbReference>
<keyword evidence="5" id="KW-0312">Gluconeogenesis</keyword>
<comment type="pathway">
    <text evidence="2">Carbohydrate biosynthesis; gluconeogenesis.</text>
</comment>
<proteinExistence type="inferred from homology"/>
<dbReference type="GO" id="GO:0006094">
    <property type="term" value="P:gluconeogenesis"/>
    <property type="evidence" value="ECO:0007669"/>
    <property type="project" value="UniProtKB-KW"/>
</dbReference>
<evidence type="ECO:0000256" key="7">
    <source>
        <dbReference type="ARBA" id="ARBA00022801"/>
    </source>
</evidence>
<evidence type="ECO:0000313" key="14">
    <source>
        <dbReference type="Proteomes" id="UP000037069"/>
    </source>
</evidence>
<dbReference type="EC" id="3.1.3.9" evidence="4"/>
<dbReference type="PANTHER" id="PTHR12591">
    <property type="entry name" value="GLUCOSE-6-PHOSPHATASE"/>
    <property type="match status" value="1"/>
</dbReference>
<keyword evidence="9 11" id="KW-1133">Transmembrane helix</keyword>
<evidence type="ECO:0000256" key="5">
    <source>
        <dbReference type="ARBA" id="ARBA00022432"/>
    </source>
</evidence>
<dbReference type="Proteomes" id="UP000037069">
    <property type="component" value="Unassembled WGS sequence"/>
</dbReference>
<dbReference type="AlphaFoldDB" id="A0A0L0CQ64"/>
<keyword evidence="8" id="KW-0256">Endoplasmic reticulum</keyword>
<dbReference type="EMBL" id="JRES01000175">
    <property type="protein sequence ID" value="KNC33584.1"/>
    <property type="molecule type" value="Genomic_DNA"/>
</dbReference>
<keyword evidence="7" id="KW-0378">Hydrolase</keyword>
<feature type="transmembrane region" description="Helical" evidence="11">
    <location>
        <begin position="120"/>
        <end position="139"/>
    </location>
</feature>
<evidence type="ECO:0000256" key="8">
    <source>
        <dbReference type="ARBA" id="ARBA00022824"/>
    </source>
</evidence>
<organism evidence="13 14">
    <name type="scientific">Lucilia cuprina</name>
    <name type="common">Green bottle fly</name>
    <name type="synonym">Australian sheep blowfly</name>
    <dbReference type="NCBI Taxonomy" id="7375"/>
    <lineage>
        <taxon>Eukaryota</taxon>
        <taxon>Metazoa</taxon>
        <taxon>Ecdysozoa</taxon>
        <taxon>Arthropoda</taxon>
        <taxon>Hexapoda</taxon>
        <taxon>Insecta</taxon>
        <taxon>Pterygota</taxon>
        <taxon>Neoptera</taxon>
        <taxon>Endopterygota</taxon>
        <taxon>Diptera</taxon>
        <taxon>Brachycera</taxon>
        <taxon>Muscomorpha</taxon>
        <taxon>Oestroidea</taxon>
        <taxon>Calliphoridae</taxon>
        <taxon>Luciliinae</taxon>
        <taxon>Lucilia</taxon>
    </lineage>
</organism>
<dbReference type="OrthoDB" id="6416209at2759"/>
<dbReference type="Pfam" id="PF01569">
    <property type="entry name" value="PAP2"/>
    <property type="match status" value="1"/>
</dbReference>
<evidence type="ECO:0000256" key="11">
    <source>
        <dbReference type="SAM" id="Phobius"/>
    </source>
</evidence>